<dbReference type="OrthoDB" id="7848262at2759"/>
<feature type="binding site" evidence="9">
    <location>
        <position position="427"/>
    </location>
    <ligand>
        <name>a divalent metal cation</name>
        <dbReference type="ChEBI" id="CHEBI:60240"/>
        <label>2</label>
        <note>catalytic</note>
    </ligand>
</feature>
<evidence type="ECO:0000256" key="3">
    <source>
        <dbReference type="ARBA" id="ARBA00001954"/>
    </source>
</evidence>
<feature type="binding site" evidence="9">
    <location>
        <position position="298"/>
    </location>
    <ligand>
        <name>a divalent metal cation</name>
        <dbReference type="ChEBI" id="CHEBI:60240"/>
        <label>2</label>
        <note>catalytic</note>
    </ligand>
</feature>
<dbReference type="GO" id="GO:0005737">
    <property type="term" value="C:cytoplasm"/>
    <property type="evidence" value="ECO:0007669"/>
    <property type="project" value="UniProtKB-SubCell"/>
</dbReference>
<sequence>MAGENNVDQITSELDKVQVNGNGKLPGESAPTGVKEEKTNGNDTKDEEDGDDDEEEDGEETGSADKKKKKKKKNKKKKKSGSKQSEPPTVPLSKLFPNQIYPEGQIEEYRNENTWRTTNEEKRYLERSNQDHYNDLRKAAEVHRQVRQYARKTIKPGMTMIEIADLIENGTRALVEENGMEAGIGFPTGLSLNDCAAHYTPNAGDKTVLSYDDVLKIDIGTHVRGRICDSAFTMNFNPKFDKLIEAAREATNAGIKEVGIDVRVCDIGAVVHEVYDSYEIELDGKTYGIKPIRNLSGHTIEPYHIHAGKSIPIVRDSGDETKLEEGEWLAVETFCSTGRGYVLEQGECSHYAKSFDSSFVPLRLPKAKSLLATINKHFGTLPWCKRYLDRTGEEKYAMALKNLVDNGIVTAYPPLYDTKGSYTAQMEHSILLRPTVKEVISRGDDY</sequence>
<comment type="function">
    <text evidence="9 10">Cotranslationally removes the N-terminal methionine from nascent proteins. The N-terminal methionine is often cleaved when the second residue in the primary sequence is small and uncharged (Met-Ala-, Cys, Gly, Pro, Ser, Thr, or Val).</text>
</comment>
<feature type="binding site" evidence="9">
    <location>
        <position position="218"/>
    </location>
    <ligand>
        <name>a divalent metal cation</name>
        <dbReference type="ChEBI" id="CHEBI:60240"/>
        <label>1</label>
    </ligand>
</feature>
<evidence type="ECO:0000256" key="8">
    <source>
        <dbReference type="ARBA" id="ARBA00022801"/>
    </source>
</evidence>
<evidence type="ECO:0000313" key="14">
    <source>
        <dbReference type="Proteomes" id="UP000612746"/>
    </source>
</evidence>
<dbReference type="GO" id="GO:0006508">
    <property type="term" value="P:proteolysis"/>
    <property type="evidence" value="ECO:0007669"/>
    <property type="project" value="UniProtKB-KW"/>
</dbReference>
<dbReference type="InterPro" id="IPR036390">
    <property type="entry name" value="WH_DNA-bd_sf"/>
</dbReference>
<dbReference type="GO" id="GO:0070006">
    <property type="term" value="F:metalloaminopeptidase activity"/>
    <property type="evidence" value="ECO:0007669"/>
    <property type="project" value="UniProtKB-UniRule"/>
</dbReference>
<dbReference type="PANTHER" id="PTHR45777">
    <property type="entry name" value="METHIONINE AMINOPEPTIDASE 2"/>
    <property type="match status" value="1"/>
</dbReference>
<dbReference type="HAMAP" id="MF_03175">
    <property type="entry name" value="MetAP_2_euk"/>
    <property type="match status" value="1"/>
</dbReference>
<dbReference type="Gene3D" id="3.90.230.10">
    <property type="entry name" value="Creatinase/methionine aminopeptidase superfamily"/>
    <property type="match status" value="1"/>
</dbReference>
<evidence type="ECO:0000256" key="5">
    <source>
        <dbReference type="ARBA" id="ARBA00022490"/>
    </source>
</evidence>
<evidence type="ECO:0000256" key="7">
    <source>
        <dbReference type="ARBA" id="ARBA00022723"/>
    </source>
</evidence>
<feature type="binding site" evidence="9">
    <location>
        <position position="198"/>
    </location>
    <ligand>
        <name>substrate</name>
    </ligand>
</feature>
<feature type="domain" description="Peptidase M24" evidence="12">
    <location>
        <begin position="136"/>
        <end position="336"/>
    </location>
</feature>
<feature type="binding site" evidence="9">
    <location>
        <position position="306"/>
    </location>
    <ligand>
        <name>substrate</name>
    </ligand>
</feature>
<feature type="compositionally biased region" description="Acidic residues" evidence="11">
    <location>
        <begin position="45"/>
        <end position="62"/>
    </location>
</feature>
<dbReference type="InterPro" id="IPR036388">
    <property type="entry name" value="WH-like_DNA-bd_sf"/>
</dbReference>
<evidence type="ECO:0000256" key="6">
    <source>
        <dbReference type="ARBA" id="ARBA00022670"/>
    </source>
</evidence>
<dbReference type="EMBL" id="JAEPRA010000005">
    <property type="protein sequence ID" value="KAG2185366.1"/>
    <property type="molecule type" value="Genomic_DNA"/>
</dbReference>
<dbReference type="Pfam" id="PF00557">
    <property type="entry name" value="Peptidase_M24"/>
    <property type="match status" value="1"/>
</dbReference>
<feature type="compositionally biased region" description="Basic residues" evidence="11">
    <location>
        <begin position="66"/>
        <end position="81"/>
    </location>
</feature>
<dbReference type="NCBIfam" id="TIGR00501">
    <property type="entry name" value="met_pdase_II"/>
    <property type="match status" value="1"/>
</dbReference>
<dbReference type="PANTHER" id="PTHR45777:SF2">
    <property type="entry name" value="METHIONINE AMINOPEPTIDASE 2"/>
    <property type="match status" value="1"/>
</dbReference>
<dbReference type="InterPro" id="IPR001714">
    <property type="entry name" value="Pept_M24_MAP"/>
</dbReference>
<gene>
    <name evidence="13" type="ORF">INT44_002157</name>
</gene>
<keyword evidence="4 9" id="KW-0031">Aminopeptidase</keyword>
<feature type="binding site" evidence="9">
    <location>
        <position position="332"/>
    </location>
    <ligand>
        <name>a divalent metal cation</name>
        <dbReference type="ChEBI" id="CHEBI:60240"/>
        <label>2</label>
        <note>catalytic</note>
    </ligand>
</feature>
<comment type="cofactor">
    <cofactor evidence="3">
        <name>Fe(2+)</name>
        <dbReference type="ChEBI" id="CHEBI:29033"/>
    </cofactor>
</comment>
<comment type="similarity">
    <text evidence="9">Belongs to the peptidase M24A family. Methionine aminopeptidase eukaryotic type 2 subfamily.</text>
</comment>
<keyword evidence="6 9" id="KW-0645">Protease</keyword>
<keyword evidence="8 9" id="KW-0378">Hydrolase</keyword>
<evidence type="ECO:0000256" key="4">
    <source>
        <dbReference type="ARBA" id="ARBA00022438"/>
    </source>
</evidence>
<protein>
    <recommendedName>
        <fullName evidence="9">Methionine aminopeptidase 2</fullName>
        <shortName evidence="9">MAP 2</shortName>
        <shortName evidence="9">MetAP 2</shortName>
        <ecNumber evidence="9">3.4.11.18</ecNumber>
    </recommendedName>
    <alternativeName>
        <fullName evidence="9">Peptidase M</fullName>
    </alternativeName>
</protein>
<dbReference type="AlphaFoldDB" id="A0A8H7Q3X8"/>
<dbReference type="SUPFAM" id="SSF46785">
    <property type="entry name" value="Winged helix' DNA-binding domain"/>
    <property type="match status" value="1"/>
</dbReference>
<organism evidence="13 14">
    <name type="scientific">Umbelopsis vinacea</name>
    <dbReference type="NCBI Taxonomy" id="44442"/>
    <lineage>
        <taxon>Eukaryota</taxon>
        <taxon>Fungi</taxon>
        <taxon>Fungi incertae sedis</taxon>
        <taxon>Mucoromycota</taxon>
        <taxon>Mucoromycotina</taxon>
        <taxon>Umbelopsidomycetes</taxon>
        <taxon>Umbelopsidales</taxon>
        <taxon>Umbelopsidaceae</taxon>
        <taxon>Umbelopsis</taxon>
    </lineage>
</organism>
<evidence type="ECO:0000256" key="1">
    <source>
        <dbReference type="ARBA" id="ARBA00000294"/>
    </source>
</evidence>
<reference evidence="13" key="1">
    <citation type="submission" date="2020-12" db="EMBL/GenBank/DDBJ databases">
        <title>Metabolic potential, ecology and presence of endohyphal bacteria is reflected in genomic diversity of Mucoromycotina.</title>
        <authorList>
            <person name="Muszewska A."/>
            <person name="Okrasinska A."/>
            <person name="Steczkiewicz K."/>
            <person name="Drgas O."/>
            <person name="Orlowska M."/>
            <person name="Perlinska-Lenart U."/>
            <person name="Aleksandrzak-Piekarczyk T."/>
            <person name="Szatraj K."/>
            <person name="Zielenkiewicz U."/>
            <person name="Pilsyk S."/>
            <person name="Malc E."/>
            <person name="Mieczkowski P."/>
            <person name="Kruszewska J.S."/>
            <person name="Biernat P."/>
            <person name="Pawlowska J."/>
        </authorList>
    </citation>
    <scope>NUCLEOTIDE SEQUENCE</scope>
    <source>
        <strain evidence="13">WA0000051536</strain>
    </source>
</reference>
<evidence type="ECO:0000256" key="11">
    <source>
        <dbReference type="SAM" id="MobiDB-lite"/>
    </source>
</evidence>
<feature type="binding site" evidence="9">
    <location>
        <position position="229"/>
    </location>
    <ligand>
        <name>a divalent metal cation</name>
        <dbReference type="ChEBI" id="CHEBI:60240"/>
        <label>1</label>
    </ligand>
</feature>
<evidence type="ECO:0000259" key="12">
    <source>
        <dbReference type="Pfam" id="PF00557"/>
    </source>
</evidence>
<comment type="caution">
    <text evidence="13">The sequence shown here is derived from an EMBL/GenBank/DDBJ whole genome shotgun (WGS) entry which is preliminary data.</text>
</comment>
<keyword evidence="7 9" id="KW-0479">Metal-binding</keyword>
<feature type="compositionally biased region" description="Basic and acidic residues" evidence="11">
    <location>
        <begin position="34"/>
        <end position="44"/>
    </location>
</feature>
<dbReference type="InterPro" id="IPR050247">
    <property type="entry name" value="Met_Aminopeptidase_Type2"/>
</dbReference>
<dbReference type="SUPFAM" id="SSF55920">
    <property type="entry name" value="Creatinase/aminopeptidase"/>
    <property type="match status" value="1"/>
</dbReference>
<dbReference type="InterPro" id="IPR000994">
    <property type="entry name" value="Pept_M24"/>
</dbReference>
<dbReference type="InterPro" id="IPR036005">
    <property type="entry name" value="Creatinase/aminopeptidase-like"/>
</dbReference>
<evidence type="ECO:0000256" key="2">
    <source>
        <dbReference type="ARBA" id="ARBA00001936"/>
    </source>
</evidence>
<dbReference type="GO" id="GO:0004239">
    <property type="term" value="F:initiator methionyl aminopeptidase activity"/>
    <property type="evidence" value="ECO:0007669"/>
    <property type="project" value="UniProtKB-UniRule"/>
</dbReference>
<keyword evidence="14" id="KW-1185">Reference proteome</keyword>
<dbReference type="PRINTS" id="PR00599">
    <property type="entry name" value="MAPEPTIDASE"/>
</dbReference>
<dbReference type="InterPro" id="IPR002468">
    <property type="entry name" value="Pept_M24A_MAP2"/>
</dbReference>
<evidence type="ECO:0000256" key="10">
    <source>
        <dbReference type="RuleBase" id="RU003653"/>
    </source>
</evidence>
<feature type="region of interest" description="Disordered" evidence="11">
    <location>
        <begin position="1"/>
        <end position="105"/>
    </location>
</feature>
<evidence type="ECO:0000313" key="13">
    <source>
        <dbReference type="EMBL" id="KAG2185366.1"/>
    </source>
</evidence>
<accession>A0A8H7Q3X8</accession>
<keyword evidence="5 9" id="KW-0963">Cytoplasm</keyword>
<comment type="cofactor">
    <cofactor evidence="2">
        <name>Mn(2+)</name>
        <dbReference type="ChEBI" id="CHEBI:29035"/>
    </cofactor>
</comment>
<dbReference type="EC" id="3.4.11.18" evidence="9"/>
<comment type="cofactor">
    <cofactor evidence="9">
        <name>Co(2+)</name>
        <dbReference type="ChEBI" id="CHEBI:48828"/>
    </cofactor>
    <cofactor evidence="9">
        <name>Zn(2+)</name>
        <dbReference type="ChEBI" id="CHEBI:29105"/>
    </cofactor>
    <cofactor evidence="9">
        <name>Mn(2+)</name>
        <dbReference type="ChEBI" id="CHEBI:29035"/>
    </cofactor>
    <cofactor evidence="9">
        <name>Fe(2+)</name>
        <dbReference type="ChEBI" id="CHEBI:29033"/>
    </cofactor>
    <text evidence="9">Binds 2 divalent metal cations per subunit. Has a high-affinity and a low affinity metal-binding site. The true nature of the physiological cofactor is under debate. The enzyme is active with cobalt, zinc, manganese or divalent iron ions. Most likely, methionine aminopeptidases function as mononuclear Fe(2+)-metalloproteases under physiological conditions, and the catalytically relevant metal-binding site has been assigned to the histidine-containing high-affinity site.</text>
</comment>
<name>A0A8H7Q3X8_9FUNG</name>
<dbReference type="Gene3D" id="1.10.10.10">
    <property type="entry name" value="Winged helix-like DNA-binding domain superfamily/Winged helix DNA-binding domain"/>
    <property type="match status" value="1"/>
</dbReference>
<comment type="subcellular location">
    <subcellularLocation>
        <location evidence="9">Cytoplasm</location>
    </subcellularLocation>
</comment>
<feature type="binding site" evidence="9">
    <location>
        <position position="229"/>
    </location>
    <ligand>
        <name>a divalent metal cation</name>
        <dbReference type="ChEBI" id="CHEBI:60240"/>
        <label>2</label>
        <note>catalytic</note>
    </ligand>
</feature>
<dbReference type="CDD" id="cd01088">
    <property type="entry name" value="MetAP2"/>
    <property type="match status" value="1"/>
</dbReference>
<dbReference type="GO" id="GO:0046872">
    <property type="term" value="F:metal ion binding"/>
    <property type="evidence" value="ECO:0007669"/>
    <property type="project" value="UniProtKB-UniRule"/>
</dbReference>
<feature type="compositionally biased region" description="Polar residues" evidence="11">
    <location>
        <begin position="1"/>
        <end position="12"/>
    </location>
</feature>
<proteinExistence type="inferred from homology"/>
<comment type="catalytic activity">
    <reaction evidence="1 9 10">
        <text>Release of N-terminal amino acids, preferentially methionine, from peptides and arylamides.</text>
        <dbReference type="EC" id="3.4.11.18"/>
    </reaction>
</comment>
<evidence type="ECO:0000256" key="9">
    <source>
        <dbReference type="HAMAP-Rule" id="MF_03175"/>
    </source>
</evidence>
<dbReference type="Proteomes" id="UP000612746">
    <property type="component" value="Unassembled WGS sequence"/>
</dbReference>
<feature type="binding site" evidence="9">
    <location>
        <position position="427"/>
    </location>
    <ligand>
        <name>a divalent metal cation</name>
        <dbReference type="ChEBI" id="CHEBI:60240"/>
        <label>1</label>
    </ligand>
</feature>